<dbReference type="EMBL" id="ML978068">
    <property type="protein sequence ID" value="KAF2017429.1"/>
    <property type="molecule type" value="Genomic_DNA"/>
</dbReference>
<evidence type="ECO:0000256" key="1">
    <source>
        <dbReference type="SAM" id="MobiDB-lite"/>
    </source>
</evidence>
<dbReference type="GO" id="GO:0008168">
    <property type="term" value="F:methyltransferase activity"/>
    <property type="evidence" value="ECO:0007669"/>
    <property type="project" value="UniProtKB-KW"/>
</dbReference>
<proteinExistence type="predicted"/>
<dbReference type="InterPro" id="IPR029063">
    <property type="entry name" value="SAM-dependent_MTases_sf"/>
</dbReference>
<dbReference type="CDD" id="cd02440">
    <property type="entry name" value="AdoMet_MTases"/>
    <property type="match status" value="1"/>
</dbReference>
<dbReference type="Gene3D" id="3.40.50.150">
    <property type="entry name" value="Vaccinia Virus protein VP39"/>
    <property type="match status" value="1"/>
</dbReference>
<dbReference type="SUPFAM" id="SSF53335">
    <property type="entry name" value="S-adenosyl-L-methionine-dependent methyltransferases"/>
    <property type="match status" value="1"/>
</dbReference>
<dbReference type="Proteomes" id="UP000799778">
    <property type="component" value="Unassembled WGS sequence"/>
</dbReference>
<organism evidence="2 3">
    <name type="scientific">Aaosphaeria arxii CBS 175.79</name>
    <dbReference type="NCBI Taxonomy" id="1450172"/>
    <lineage>
        <taxon>Eukaryota</taxon>
        <taxon>Fungi</taxon>
        <taxon>Dikarya</taxon>
        <taxon>Ascomycota</taxon>
        <taxon>Pezizomycotina</taxon>
        <taxon>Dothideomycetes</taxon>
        <taxon>Pleosporomycetidae</taxon>
        <taxon>Pleosporales</taxon>
        <taxon>Pleosporales incertae sedis</taxon>
        <taxon>Aaosphaeria</taxon>
    </lineage>
</organism>
<feature type="compositionally biased region" description="Basic residues" evidence="1">
    <location>
        <begin position="211"/>
        <end position="223"/>
    </location>
</feature>
<dbReference type="Pfam" id="PF13489">
    <property type="entry name" value="Methyltransf_23"/>
    <property type="match status" value="1"/>
</dbReference>
<keyword evidence="2" id="KW-0489">Methyltransferase</keyword>
<dbReference type="OrthoDB" id="3647at2759"/>
<feature type="region of interest" description="Disordered" evidence="1">
    <location>
        <begin position="175"/>
        <end position="231"/>
    </location>
</feature>
<evidence type="ECO:0000313" key="2">
    <source>
        <dbReference type="EMBL" id="KAF2017429.1"/>
    </source>
</evidence>
<dbReference type="PANTHER" id="PTHR43591:SF108">
    <property type="entry name" value="S-ADENOSYL-L-METHIONINE-DEPENDENT METHYLTRANSFERASE"/>
    <property type="match status" value="1"/>
</dbReference>
<sequence length="313" mass="34999">MSLAEANKKYFDLIADAYDSKPWFAKVNNQTTAFIHEHLDWVGLPFTEVSGSSSNGISLLDYACGPGLMSRIFAPYVTVTRGIDIAPNMVATYNARAQAAELPESKIKAVLGNIFSDEQSSELQKPEYHNFDLATVGFGFHHFEDVTESARRLKERLRPGGVLIITDFLEGGDLKADEEGNPIPASEGDHTGHIHYHDHSGHSKGHDSKHSHGHQHHDHHHHHDKIDHKEDKERMEHGVAGASTKVMSNSIVVPSFTIEGVKKFFTDAGLVDVDVITMKERVYMQFAGKKLWRTILFARGRRPLDETIDKSEL</sequence>
<dbReference type="GO" id="GO:0032259">
    <property type="term" value="P:methylation"/>
    <property type="evidence" value="ECO:0007669"/>
    <property type="project" value="UniProtKB-KW"/>
</dbReference>
<keyword evidence="3" id="KW-1185">Reference proteome</keyword>
<name>A0A6A5XWU8_9PLEO</name>
<keyword evidence="2" id="KW-0808">Transferase</keyword>
<evidence type="ECO:0000313" key="3">
    <source>
        <dbReference type="Proteomes" id="UP000799778"/>
    </source>
</evidence>
<protein>
    <submittedName>
        <fullName evidence="2">S-adenosyl-L-methionine-dependent methyltransferase</fullName>
    </submittedName>
</protein>
<dbReference type="AlphaFoldDB" id="A0A6A5XWU8"/>
<gene>
    <name evidence="2" type="ORF">BU24DRAFT_344829</name>
</gene>
<dbReference type="RefSeq" id="XP_033385768.1">
    <property type="nucleotide sequence ID" value="XM_033523420.1"/>
</dbReference>
<feature type="compositionally biased region" description="Basic and acidic residues" evidence="1">
    <location>
        <begin position="187"/>
        <end position="210"/>
    </location>
</feature>
<dbReference type="PANTHER" id="PTHR43591">
    <property type="entry name" value="METHYLTRANSFERASE"/>
    <property type="match status" value="1"/>
</dbReference>
<reference evidence="2" key="1">
    <citation type="journal article" date="2020" name="Stud. Mycol.">
        <title>101 Dothideomycetes genomes: a test case for predicting lifestyles and emergence of pathogens.</title>
        <authorList>
            <person name="Haridas S."/>
            <person name="Albert R."/>
            <person name="Binder M."/>
            <person name="Bloem J."/>
            <person name="Labutti K."/>
            <person name="Salamov A."/>
            <person name="Andreopoulos B."/>
            <person name="Baker S."/>
            <person name="Barry K."/>
            <person name="Bills G."/>
            <person name="Bluhm B."/>
            <person name="Cannon C."/>
            <person name="Castanera R."/>
            <person name="Culley D."/>
            <person name="Daum C."/>
            <person name="Ezra D."/>
            <person name="Gonzalez J."/>
            <person name="Henrissat B."/>
            <person name="Kuo A."/>
            <person name="Liang C."/>
            <person name="Lipzen A."/>
            <person name="Lutzoni F."/>
            <person name="Magnuson J."/>
            <person name="Mondo S."/>
            <person name="Nolan M."/>
            <person name="Ohm R."/>
            <person name="Pangilinan J."/>
            <person name="Park H.-J."/>
            <person name="Ramirez L."/>
            <person name="Alfaro M."/>
            <person name="Sun H."/>
            <person name="Tritt A."/>
            <person name="Yoshinaga Y."/>
            <person name="Zwiers L.-H."/>
            <person name="Turgeon B."/>
            <person name="Goodwin S."/>
            <person name="Spatafora J."/>
            <person name="Crous P."/>
            <person name="Grigoriev I."/>
        </authorList>
    </citation>
    <scope>NUCLEOTIDE SEQUENCE</scope>
    <source>
        <strain evidence="2">CBS 175.79</strain>
    </source>
</reference>
<accession>A0A6A5XWU8</accession>
<dbReference type="GeneID" id="54280817"/>